<reference evidence="1" key="1">
    <citation type="submission" date="2021-05" db="EMBL/GenBank/DDBJ databases">
        <title>Diversity, taxonomy and evolution of archaeal viruses of the class Caudoviricetes.</title>
        <authorList>
            <person name="Liu Y."/>
            <person name="Demina T.A."/>
            <person name="Roux S."/>
            <person name="Aiewsakun P."/>
            <person name="Kazlauskas D."/>
            <person name="Simmonds P."/>
            <person name="Prangishvili D."/>
            <person name="Oksanen H.M."/>
            <person name="Krupovic M."/>
        </authorList>
    </citation>
    <scope>NUCLEOTIDE SEQUENCE</scope>
    <source>
        <strain evidence="1">HATV-3/30</strain>
    </source>
</reference>
<dbReference type="InterPro" id="IPR041025">
    <property type="entry name" value="HNH_repeat"/>
</dbReference>
<protein>
    <submittedName>
        <fullName evidence="1">Uncharacterized protein</fullName>
    </submittedName>
</protein>
<sequence length="188" mass="21274">MKDYMCKSCETIAEFQTKRTNEATRIKNACTTCNAVTTWEYVEYDLTDMTEAKREFLRRINPEIRVNTASQADKTLHIPHQEREIMCGADVNTRKVDVAVYPLGYNDWCENCLRVASGKQSPDSSAPATDKEDVIKAIQRAEKEVDGTLTRNQYAGMNISPSIWTISRTFGSWTEAVEAALGYIPTEQ</sequence>
<name>A0AAE8Y0U2_9CAUD</name>
<proteinExistence type="predicted"/>
<keyword evidence="2" id="KW-1185">Reference proteome</keyword>
<dbReference type="Proteomes" id="UP000827845">
    <property type="component" value="Segment"/>
</dbReference>
<evidence type="ECO:0000313" key="1">
    <source>
        <dbReference type="EMBL" id="UBF23406.1"/>
    </source>
</evidence>
<evidence type="ECO:0000313" key="2">
    <source>
        <dbReference type="Proteomes" id="UP000827845"/>
    </source>
</evidence>
<dbReference type="Pfam" id="PF18780">
    <property type="entry name" value="HNH_repeat"/>
    <property type="match status" value="1"/>
</dbReference>
<dbReference type="EMBL" id="MZ334527">
    <property type="protein sequence ID" value="UBF23406.1"/>
    <property type="molecule type" value="Genomic_DNA"/>
</dbReference>
<accession>A0AAE8Y0U2</accession>
<organism evidence="1 2">
    <name type="scientific">Haloarcula tailed virus 3</name>
    <dbReference type="NCBI Taxonomy" id="2877990"/>
    <lineage>
        <taxon>Viruses</taxon>
        <taxon>Duplodnaviria</taxon>
        <taxon>Heunggongvirae</taxon>
        <taxon>Uroviricota</taxon>
        <taxon>Caudoviricetes</taxon>
        <taxon>Kirjokansivirales</taxon>
        <taxon>Pyrstoviridae</taxon>
        <taxon>Hatrivirus</taxon>
        <taxon>Hatrivirus caudatum</taxon>
        <taxon>Hatrivirus HATV3</taxon>
    </lineage>
</organism>
<gene>
    <name evidence="1" type="ORF">HATV-3_gp56</name>
</gene>